<dbReference type="PANTHER" id="PTHR45856:SF24">
    <property type="entry name" value="FUNGAL LIPASE-LIKE DOMAIN-CONTAINING PROTEIN"/>
    <property type="match status" value="1"/>
</dbReference>
<name>A0ABR2IM76_9EUKA</name>
<feature type="transmembrane region" description="Helical" evidence="1">
    <location>
        <begin position="85"/>
        <end position="104"/>
    </location>
</feature>
<feature type="transmembrane region" description="Helical" evidence="1">
    <location>
        <begin position="12"/>
        <end position="34"/>
    </location>
</feature>
<protein>
    <recommendedName>
        <fullName evidence="2">Fungal lipase-type domain-containing protein</fullName>
    </recommendedName>
</protein>
<organism evidence="3 4">
    <name type="scientific">Tritrichomonas musculus</name>
    <dbReference type="NCBI Taxonomy" id="1915356"/>
    <lineage>
        <taxon>Eukaryota</taxon>
        <taxon>Metamonada</taxon>
        <taxon>Parabasalia</taxon>
        <taxon>Tritrichomonadida</taxon>
        <taxon>Tritrichomonadidae</taxon>
        <taxon>Tritrichomonas</taxon>
    </lineage>
</organism>
<gene>
    <name evidence="3" type="ORF">M9Y10_010306</name>
</gene>
<sequence>MGKELVNIIKIVLGAAIIVFFIGWGLGMLIPSWVEAVKSKPKGSAYGYEVDYGSTVMHFIMMAAAIALGIAILIPGNDLSDSTYIWFFVGFFGISWLIYIIVFFTSTQFQVINNFDSVFNHVYSYSEFEELWSSWNSLNPQIELRINSANDTHGCQSELFQYLSISSTNINEKPNKLNFGDYLQGKKGIALVYLKSIINFTVESETKISRFNSQVQKCPQLNNLKTVVNRLDTIPTLMSSILVSKNGDVPKKFQKKYVILEGIFWAGARLGFDLSALPIVNDEMKKIDVTLGNNFPSTFNCNQLKMSCWPIYFASECAIKSSLTKKQPKSKKIRKDNSLFRERLSRAYYLSDGTYSNFSTFEQPYDKKSYTWATPLVEEWILHSTVNGFARPPFHVGRYKNEIWIAVRGSHSLNDWVTDATAITKRMVSGSYHRGFYTAGVNIWPSLFDIFKKYEKGDYEFIFTGHSYGGAVANVLHRLAVLCFPDMKDRMYGFTFGAPPAMGETTAYDISPHTYSFINGNDPVPCLSSGNIAKFGFNSLLAMITLDEFESIAKTISVSFAGVFNNIHTLFYQNDLIDRPLGNVYHMSWKPWKKLSSSKLEMSKKIDYNKIARIHLVFTHHKIKQYGKKFMSYKDGVMSPSVFDKNVKITPLHYEKKNETLLELMNLEYNF</sequence>
<comment type="caution">
    <text evidence="3">The sequence shown here is derived from an EMBL/GenBank/DDBJ whole genome shotgun (WGS) entry which is preliminary data.</text>
</comment>
<evidence type="ECO:0000313" key="4">
    <source>
        <dbReference type="Proteomes" id="UP001470230"/>
    </source>
</evidence>
<keyword evidence="1" id="KW-0472">Membrane</keyword>
<dbReference type="InterPro" id="IPR002921">
    <property type="entry name" value="Fungal_lipase-type"/>
</dbReference>
<reference evidence="3 4" key="1">
    <citation type="submission" date="2024-04" db="EMBL/GenBank/DDBJ databases">
        <title>Tritrichomonas musculus Genome.</title>
        <authorList>
            <person name="Alves-Ferreira E."/>
            <person name="Grigg M."/>
            <person name="Lorenzi H."/>
            <person name="Galac M."/>
        </authorList>
    </citation>
    <scope>NUCLEOTIDE SEQUENCE [LARGE SCALE GENOMIC DNA]</scope>
    <source>
        <strain evidence="3 4">EAF2021</strain>
    </source>
</reference>
<keyword evidence="1" id="KW-1133">Transmembrane helix</keyword>
<dbReference type="CDD" id="cd00519">
    <property type="entry name" value="Lipase_3"/>
    <property type="match status" value="1"/>
</dbReference>
<dbReference type="PANTHER" id="PTHR45856">
    <property type="entry name" value="ALPHA/BETA-HYDROLASES SUPERFAMILY PROTEIN"/>
    <property type="match status" value="1"/>
</dbReference>
<evidence type="ECO:0000313" key="3">
    <source>
        <dbReference type="EMBL" id="KAK8864781.1"/>
    </source>
</evidence>
<accession>A0ABR2IM76</accession>
<dbReference type="EMBL" id="JAPFFF010000016">
    <property type="protein sequence ID" value="KAK8864781.1"/>
    <property type="molecule type" value="Genomic_DNA"/>
</dbReference>
<keyword evidence="1" id="KW-0812">Transmembrane</keyword>
<dbReference type="Pfam" id="PF01764">
    <property type="entry name" value="Lipase_3"/>
    <property type="match status" value="1"/>
</dbReference>
<feature type="domain" description="Fungal lipase-type" evidence="2">
    <location>
        <begin position="405"/>
        <end position="528"/>
    </location>
</feature>
<evidence type="ECO:0000259" key="2">
    <source>
        <dbReference type="Pfam" id="PF01764"/>
    </source>
</evidence>
<evidence type="ECO:0000256" key="1">
    <source>
        <dbReference type="SAM" id="Phobius"/>
    </source>
</evidence>
<dbReference type="InterPro" id="IPR051218">
    <property type="entry name" value="Sec_MonoDiacylglyc_Lipase"/>
</dbReference>
<dbReference type="SUPFAM" id="SSF53474">
    <property type="entry name" value="alpha/beta-Hydrolases"/>
    <property type="match status" value="1"/>
</dbReference>
<dbReference type="Proteomes" id="UP001470230">
    <property type="component" value="Unassembled WGS sequence"/>
</dbReference>
<dbReference type="Gene3D" id="3.40.50.1820">
    <property type="entry name" value="alpha/beta hydrolase"/>
    <property type="match status" value="1"/>
</dbReference>
<dbReference type="InterPro" id="IPR029058">
    <property type="entry name" value="AB_hydrolase_fold"/>
</dbReference>
<keyword evidence="4" id="KW-1185">Reference proteome</keyword>
<proteinExistence type="predicted"/>
<feature type="transmembrane region" description="Helical" evidence="1">
    <location>
        <begin position="54"/>
        <end position="73"/>
    </location>
</feature>